<organism evidence="3 4">
    <name type="scientific">Allorhodopirellula solitaria</name>
    <dbReference type="NCBI Taxonomy" id="2527987"/>
    <lineage>
        <taxon>Bacteria</taxon>
        <taxon>Pseudomonadati</taxon>
        <taxon>Planctomycetota</taxon>
        <taxon>Planctomycetia</taxon>
        <taxon>Pirellulales</taxon>
        <taxon>Pirellulaceae</taxon>
        <taxon>Allorhodopirellula</taxon>
    </lineage>
</organism>
<evidence type="ECO:0000256" key="2">
    <source>
        <dbReference type="ARBA" id="ARBA00022679"/>
    </source>
</evidence>
<name>A0A5C5XVZ9_9BACT</name>
<dbReference type="SUPFAM" id="SSF51182">
    <property type="entry name" value="RmlC-like cupins"/>
    <property type="match status" value="1"/>
</dbReference>
<evidence type="ECO:0000256" key="1">
    <source>
        <dbReference type="ARBA" id="ARBA00022676"/>
    </source>
</evidence>
<dbReference type="FunFam" id="2.60.120.10:FF:000016">
    <property type="entry name" value="Pyrimidine/purine nucleoside phosphorylase"/>
    <property type="match status" value="1"/>
</dbReference>
<evidence type="ECO:0000313" key="4">
    <source>
        <dbReference type="Proteomes" id="UP000318053"/>
    </source>
</evidence>
<dbReference type="GO" id="GO:0004731">
    <property type="term" value="F:purine-nucleoside phosphorylase activity"/>
    <property type="evidence" value="ECO:0007669"/>
    <property type="project" value="TreeGrafter"/>
</dbReference>
<dbReference type="InterPro" id="IPR009664">
    <property type="entry name" value="Ppnp"/>
</dbReference>
<dbReference type="OrthoDB" id="9793848at2"/>
<dbReference type="PANTHER" id="PTHR36540">
    <property type="entry name" value="PYRIMIDINE/PURINE NUCLEOSIDE PHOSPHORYLASE"/>
    <property type="match status" value="1"/>
</dbReference>
<proteinExistence type="predicted"/>
<dbReference type="GO" id="GO:0005829">
    <property type="term" value="C:cytosol"/>
    <property type="evidence" value="ECO:0007669"/>
    <property type="project" value="TreeGrafter"/>
</dbReference>
<dbReference type="InterPro" id="IPR014710">
    <property type="entry name" value="RmlC-like_jellyroll"/>
</dbReference>
<comment type="caution">
    <text evidence="3">The sequence shown here is derived from an EMBL/GenBank/DDBJ whole genome shotgun (WGS) entry which is preliminary data.</text>
</comment>
<sequence length="92" mass="10317">MNVNEYFDGKVKSIGFENSEGRVTSGVMSAGEYEFATSEHELMKVVSGTMSAKLPGKDDYEDFTSGQEFKIAADMKFQVRVSEPTAYLCFYR</sequence>
<evidence type="ECO:0000313" key="3">
    <source>
        <dbReference type="EMBL" id="TWT67084.1"/>
    </source>
</evidence>
<gene>
    <name evidence="3" type="ORF">CA85_19300</name>
</gene>
<keyword evidence="2" id="KW-0808">Transferase</keyword>
<dbReference type="AlphaFoldDB" id="A0A5C5XVZ9"/>
<dbReference type="InterPro" id="IPR011051">
    <property type="entry name" value="RmlC_Cupin_sf"/>
</dbReference>
<dbReference type="PANTHER" id="PTHR36540:SF1">
    <property type="entry name" value="PYRIMIDINE_PURINE NUCLEOSIDE PHOSPHORYLASE"/>
    <property type="match status" value="1"/>
</dbReference>
<dbReference type="EMBL" id="SJPK01000004">
    <property type="protein sequence ID" value="TWT67084.1"/>
    <property type="molecule type" value="Genomic_DNA"/>
</dbReference>
<keyword evidence="4" id="KW-1185">Reference proteome</keyword>
<reference evidence="3 4" key="1">
    <citation type="submission" date="2019-02" db="EMBL/GenBank/DDBJ databases">
        <title>Deep-cultivation of Planctomycetes and their phenomic and genomic characterization uncovers novel biology.</title>
        <authorList>
            <person name="Wiegand S."/>
            <person name="Jogler M."/>
            <person name="Boedeker C."/>
            <person name="Pinto D."/>
            <person name="Vollmers J."/>
            <person name="Rivas-Marin E."/>
            <person name="Kohn T."/>
            <person name="Peeters S.H."/>
            <person name="Heuer A."/>
            <person name="Rast P."/>
            <person name="Oberbeckmann S."/>
            <person name="Bunk B."/>
            <person name="Jeske O."/>
            <person name="Meyerdierks A."/>
            <person name="Storesund J.E."/>
            <person name="Kallscheuer N."/>
            <person name="Luecker S."/>
            <person name="Lage O.M."/>
            <person name="Pohl T."/>
            <person name="Merkel B.J."/>
            <person name="Hornburger P."/>
            <person name="Mueller R.-W."/>
            <person name="Bruemmer F."/>
            <person name="Labrenz M."/>
            <person name="Spormann A.M."/>
            <person name="Op Den Camp H."/>
            <person name="Overmann J."/>
            <person name="Amann R."/>
            <person name="Jetten M.S.M."/>
            <person name="Mascher T."/>
            <person name="Medema M.H."/>
            <person name="Devos D.P."/>
            <person name="Kaster A.-K."/>
            <person name="Ovreas L."/>
            <person name="Rohde M."/>
            <person name="Galperin M.Y."/>
            <person name="Jogler C."/>
        </authorList>
    </citation>
    <scope>NUCLEOTIDE SEQUENCE [LARGE SCALE GENOMIC DNA]</scope>
    <source>
        <strain evidence="3 4">CA85</strain>
    </source>
</reference>
<keyword evidence="1" id="KW-0328">Glycosyltransferase</keyword>
<dbReference type="Proteomes" id="UP000318053">
    <property type="component" value="Unassembled WGS sequence"/>
</dbReference>
<dbReference type="Gene3D" id="2.60.120.10">
    <property type="entry name" value="Jelly Rolls"/>
    <property type="match status" value="1"/>
</dbReference>
<accession>A0A5C5XVZ9</accession>
<dbReference type="RefSeq" id="WP_146391037.1">
    <property type="nucleotide sequence ID" value="NZ_SJPK01000004.1"/>
</dbReference>
<protein>
    <submittedName>
        <fullName evidence="3">Uncharacterized protein</fullName>
    </submittedName>
</protein>
<dbReference type="GO" id="GO:0016154">
    <property type="term" value="F:pyrimidine-nucleoside phosphorylase activity"/>
    <property type="evidence" value="ECO:0007669"/>
    <property type="project" value="TreeGrafter"/>
</dbReference>
<dbReference type="Pfam" id="PF06865">
    <property type="entry name" value="Ppnp"/>
    <property type="match status" value="1"/>
</dbReference>